<evidence type="ECO:0000259" key="5">
    <source>
        <dbReference type="PROSITE" id="PS51078"/>
    </source>
</evidence>
<name>A0A346XXF7_9ACTN</name>
<dbReference type="InterPro" id="IPR036388">
    <property type="entry name" value="WH-like_DNA-bd_sf"/>
</dbReference>
<keyword evidence="7" id="KW-1185">Reference proteome</keyword>
<reference evidence="6 7" key="1">
    <citation type="submission" date="2018-09" db="EMBL/GenBank/DDBJ databases">
        <title>Complete genome sequence of Euzebya sp. DY32-46 isolated from seawater of Pacific Ocean.</title>
        <authorList>
            <person name="Xu L."/>
            <person name="Wu Y.-H."/>
            <person name="Xu X.-W."/>
        </authorList>
    </citation>
    <scope>NUCLEOTIDE SEQUENCE [LARGE SCALE GENOMIC DNA]</scope>
    <source>
        <strain evidence="6 7">DY32-46</strain>
    </source>
</reference>
<dbReference type="Pfam" id="PF09339">
    <property type="entry name" value="HTH_IclR"/>
    <property type="match status" value="1"/>
</dbReference>
<dbReference type="PROSITE" id="PS51078">
    <property type="entry name" value="ICLR_ED"/>
    <property type="match status" value="1"/>
</dbReference>
<evidence type="ECO:0000313" key="6">
    <source>
        <dbReference type="EMBL" id="AXV06904.1"/>
    </source>
</evidence>
<evidence type="ECO:0000256" key="2">
    <source>
        <dbReference type="ARBA" id="ARBA00023125"/>
    </source>
</evidence>
<feature type="domain" description="IclR-ED" evidence="5">
    <location>
        <begin position="55"/>
        <end position="223"/>
    </location>
</feature>
<dbReference type="PROSITE" id="PS51077">
    <property type="entry name" value="HTH_ICLR"/>
    <property type="match status" value="1"/>
</dbReference>
<sequence length="225" mass="23879">MLRALGQRDEGATVAELSVATSLDRAVLYRLLETLCETGFAVRDEGSRRYHLGVALVELGARAGRGLEVSRLATPGMRTLMEACNEAVCLGVRDGDDLVVVDRIEPQGLFVRVSYGVGFRHPLLTGAHGRALAAHLVEEDRAALSGDDGVLEALDAVRIRGYAVSNGELETGTTGVAAPIRDRTGNAVASLGVVAPTPRVPDPDRLAPMVVEVTTEISRRLGWDG</sequence>
<organism evidence="6 7">
    <name type="scientific">Euzebya pacifica</name>
    <dbReference type="NCBI Taxonomy" id="1608957"/>
    <lineage>
        <taxon>Bacteria</taxon>
        <taxon>Bacillati</taxon>
        <taxon>Actinomycetota</taxon>
        <taxon>Nitriliruptoria</taxon>
        <taxon>Euzebyales</taxon>
    </lineage>
</organism>
<feature type="domain" description="HTH iclR-type" evidence="4">
    <location>
        <begin position="1"/>
        <end position="54"/>
    </location>
</feature>
<dbReference type="GO" id="GO:0045892">
    <property type="term" value="P:negative regulation of DNA-templated transcription"/>
    <property type="evidence" value="ECO:0007669"/>
    <property type="project" value="TreeGrafter"/>
</dbReference>
<dbReference type="GO" id="GO:0003700">
    <property type="term" value="F:DNA-binding transcription factor activity"/>
    <property type="evidence" value="ECO:0007669"/>
    <property type="project" value="TreeGrafter"/>
</dbReference>
<gene>
    <name evidence="6" type="ORF">DVS28_a2222</name>
</gene>
<dbReference type="GO" id="GO:0003677">
    <property type="term" value="F:DNA binding"/>
    <property type="evidence" value="ECO:0007669"/>
    <property type="project" value="UniProtKB-KW"/>
</dbReference>
<protein>
    <submittedName>
        <fullName evidence="6">Transcriptional regulator, IclR family</fullName>
    </submittedName>
</protein>
<dbReference type="Proteomes" id="UP000264006">
    <property type="component" value="Chromosome"/>
</dbReference>
<dbReference type="Pfam" id="PF01614">
    <property type="entry name" value="IclR_C"/>
    <property type="match status" value="1"/>
</dbReference>
<evidence type="ECO:0000256" key="1">
    <source>
        <dbReference type="ARBA" id="ARBA00023015"/>
    </source>
</evidence>
<dbReference type="Gene3D" id="1.10.10.10">
    <property type="entry name" value="Winged helix-like DNA-binding domain superfamily/Winged helix DNA-binding domain"/>
    <property type="match status" value="1"/>
</dbReference>
<dbReference type="SUPFAM" id="SSF55781">
    <property type="entry name" value="GAF domain-like"/>
    <property type="match status" value="1"/>
</dbReference>
<evidence type="ECO:0000313" key="7">
    <source>
        <dbReference type="Proteomes" id="UP000264006"/>
    </source>
</evidence>
<keyword evidence="2" id="KW-0238">DNA-binding</keyword>
<dbReference type="InterPro" id="IPR029016">
    <property type="entry name" value="GAF-like_dom_sf"/>
</dbReference>
<dbReference type="Gene3D" id="3.30.450.40">
    <property type="match status" value="1"/>
</dbReference>
<keyword evidence="1" id="KW-0805">Transcription regulation</keyword>
<dbReference type="KEGG" id="euz:DVS28_a2222"/>
<dbReference type="InterPro" id="IPR036390">
    <property type="entry name" value="WH_DNA-bd_sf"/>
</dbReference>
<dbReference type="SUPFAM" id="SSF46785">
    <property type="entry name" value="Winged helix' DNA-binding domain"/>
    <property type="match status" value="1"/>
</dbReference>
<evidence type="ECO:0000256" key="3">
    <source>
        <dbReference type="ARBA" id="ARBA00023163"/>
    </source>
</evidence>
<dbReference type="PANTHER" id="PTHR30136:SF24">
    <property type="entry name" value="HTH-TYPE TRANSCRIPTIONAL REPRESSOR ALLR"/>
    <property type="match status" value="1"/>
</dbReference>
<proteinExistence type="predicted"/>
<dbReference type="EMBL" id="CP031165">
    <property type="protein sequence ID" value="AXV06904.1"/>
    <property type="molecule type" value="Genomic_DNA"/>
</dbReference>
<dbReference type="InterPro" id="IPR005471">
    <property type="entry name" value="Tscrpt_reg_IclR_N"/>
</dbReference>
<dbReference type="PANTHER" id="PTHR30136">
    <property type="entry name" value="HELIX-TURN-HELIX TRANSCRIPTIONAL REGULATOR, ICLR FAMILY"/>
    <property type="match status" value="1"/>
</dbReference>
<dbReference type="AlphaFoldDB" id="A0A346XXF7"/>
<dbReference type="InterPro" id="IPR050707">
    <property type="entry name" value="HTH_MetabolicPath_Reg"/>
</dbReference>
<dbReference type="InterPro" id="IPR014757">
    <property type="entry name" value="Tscrpt_reg_IclR_C"/>
</dbReference>
<keyword evidence="3" id="KW-0804">Transcription</keyword>
<dbReference type="SMART" id="SM00346">
    <property type="entry name" value="HTH_ICLR"/>
    <property type="match status" value="1"/>
</dbReference>
<evidence type="ECO:0000259" key="4">
    <source>
        <dbReference type="PROSITE" id="PS51077"/>
    </source>
</evidence>
<accession>A0A346XXF7</accession>